<dbReference type="NCBIfam" id="TIGR01494">
    <property type="entry name" value="ATPase_P-type"/>
    <property type="match status" value="2"/>
</dbReference>
<organism evidence="7 8">
    <name type="scientific">Lactococcus lactis subsp. lactis</name>
    <name type="common">Streptococcus lactis</name>
    <dbReference type="NCBI Taxonomy" id="1360"/>
    <lineage>
        <taxon>Bacteria</taxon>
        <taxon>Bacillati</taxon>
        <taxon>Bacillota</taxon>
        <taxon>Bacilli</taxon>
        <taxon>Lactobacillales</taxon>
        <taxon>Streptococcaceae</taxon>
        <taxon>Lactococcus</taxon>
    </lineage>
</organism>
<dbReference type="Proteomes" id="UP000031847">
    <property type="component" value="Unassembled WGS sequence"/>
</dbReference>
<comment type="caution">
    <text evidence="7">The sequence shown here is derived from an EMBL/GenBank/DDBJ whole genome shotgun (WGS) entry which is preliminary data.</text>
</comment>
<evidence type="ECO:0000313" key="7">
    <source>
        <dbReference type="EMBL" id="GAM79555.1"/>
    </source>
</evidence>
<dbReference type="RefSeq" id="WP_025017168.1">
    <property type="nucleotide sequence ID" value="NZ_BAABQR010000001.1"/>
</dbReference>
<keyword evidence="2" id="KW-0812">Transmembrane</keyword>
<dbReference type="InterPro" id="IPR023298">
    <property type="entry name" value="ATPase_P-typ_TM_dom_sf"/>
</dbReference>
<comment type="subcellular location">
    <subcellularLocation>
        <location evidence="1">Membrane</location>
        <topology evidence="1">Multi-pass membrane protein</topology>
    </subcellularLocation>
</comment>
<accession>A0A0B8QIJ1</accession>
<keyword evidence="5" id="KW-0472">Membrane</keyword>
<keyword evidence="4" id="KW-1133">Transmembrane helix</keyword>
<dbReference type="InterPro" id="IPR023214">
    <property type="entry name" value="HAD_sf"/>
</dbReference>
<dbReference type="InterPro" id="IPR008250">
    <property type="entry name" value="ATPase_P-typ_transduc_dom_A_sf"/>
</dbReference>
<dbReference type="InterPro" id="IPR036412">
    <property type="entry name" value="HAD-like_sf"/>
</dbReference>
<dbReference type="InterPro" id="IPR018303">
    <property type="entry name" value="ATPase_P-typ_P_site"/>
</dbReference>
<keyword evidence="3" id="KW-1278">Translocase</keyword>
<dbReference type="GO" id="GO:0016887">
    <property type="term" value="F:ATP hydrolysis activity"/>
    <property type="evidence" value="ECO:0007669"/>
    <property type="project" value="InterPro"/>
</dbReference>
<dbReference type="Pfam" id="PF00702">
    <property type="entry name" value="Hydrolase"/>
    <property type="match status" value="1"/>
</dbReference>
<feature type="domain" description="P-type ATPase A" evidence="6">
    <location>
        <begin position="94"/>
        <end position="192"/>
    </location>
</feature>
<dbReference type="Gene3D" id="2.70.150.10">
    <property type="entry name" value="Calcium-transporting ATPase, cytoplasmic transduction domain A"/>
    <property type="match status" value="1"/>
</dbReference>
<evidence type="ECO:0000256" key="2">
    <source>
        <dbReference type="ARBA" id="ARBA00022692"/>
    </source>
</evidence>
<dbReference type="EMBL" id="BBSI01000017">
    <property type="protein sequence ID" value="GAM79555.1"/>
    <property type="molecule type" value="Genomic_DNA"/>
</dbReference>
<dbReference type="PROSITE" id="PS00154">
    <property type="entry name" value="ATPASE_E1_E2"/>
    <property type="match status" value="1"/>
</dbReference>
<evidence type="ECO:0000256" key="1">
    <source>
        <dbReference type="ARBA" id="ARBA00004141"/>
    </source>
</evidence>
<evidence type="ECO:0000259" key="6">
    <source>
        <dbReference type="Pfam" id="PF00122"/>
    </source>
</evidence>
<dbReference type="PRINTS" id="PR00120">
    <property type="entry name" value="HATPASE"/>
</dbReference>
<dbReference type="Gene3D" id="3.40.1110.10">
    <property type="entry name" value="Calcium-transporting ATPase, cytoplasmic domain N"/>
    <property type="match status" value="1"/>
</dbReference>
<dbReference type="SUPFAM" id="SSF81653">
    <property type="entry name" value="Calcium ATPase, transduction domain A"/>
    <property type="match status" value="1"/>
</dbReference>
<evidence type="ECO:0000256" key="4">
    <source>
        <dbReference type="ARBA" id="ARBA00022989"/>
    </source>
</evidence>
<evidence type="ECO:0000313" key="8">
    <source>
        <dbReference type="Proteomes" id="UP000031847"/>
    </source>
</evidence>
<dbReference type="SFLD" id="SFLDS00003">
    <property type="entry name" value="Haloacid_Dehalogenase"/>
    <property type="match status" value="1"/>
</dbReference>
<dbReference type="PANTHER" id="PTHR42861">
    <property type="entry name" value="CALCIUM-TRANSPORTING ATPASE"/>
    <property type="match status" value="1"/>
</dbReference>
<dbReference type="Pfam" id="PF00122">
    <property type="entry name" value="E1-E2_ATPase"/>
    <property type="match status" value="1"/>
</dbReference>
<dbReference type="InterPro" id="IPR023299">
    <property type="entry name" value="ATPase_P-typ_cyto_dom_N"/>
</dbReference>
<dbReference type="SUPFAM" id="SSF56784">
    <property type="entry name" value="HAD-like"/>
    <property type="match status" value="1"/>
</dbReference>
<dbReference type="InterPro" id="IPR044492">
    <property type="entry name" value="P_typ_ATPase_HD_dom"/>
</dbReference>
<protein>
    <submittedName>
        <fullName evidence="7">Cation transport ATPase</fullName>
    </submittedName>
</protein>
<reference evidence="7 8" key="1">
    <citation type="submission" date="2015-01" db="EMBL/GenBank/DDBJ databases">
        <title>Lactococcus lactis subsp.lactis JCM 5805 whole genome shotgun sequence.</title>
        <authorList>
            <person name="Fujii T."/>
            <person name="Tomita Y."/>
            <person name="Ikushima S."/>
            <person name="Fujiwara D."/>
        </authorList>
    </citation>
    <scope>NUCLEOTIDE SEQUENCE [LARGE SCALE GENOMIC DNA]</scope>
    <source>
        <strain evidence="7 8">JCM 5805</strain>
    </source>
</reference>
<dbReference type="PRINTS" id="PR00119">
    <property type="entry name" value="CATATPASE"/>
</dbReference>
<dbReference type="AlphaFoldDB" id="A0A0B8QIJ1"/>
<dbReference type="SFLD" id="SFLDF00027">
    <property type="entry name" value="p-type_atpase"/>
    <property type="match status" value="1"/>
</dbReference>
<proteinExistence type="predicted"/>
<dbReference type="InterPro" id="IPR059000">
    <property type="entry name" value="ATPase_P-type_domA"/>
</dbReference>
<sequence length="775" mass="85481">MSLKGLTSFEVEERIRQGKINKNIDETDRPVWEIVKRNTFTFFNLIFAVIAILISLVQAWNQLIFLPIIVINTIVGIYQEIKAKRYLDQMTLLHAPQSTVIRNGQQEKIASNDLVEEDIIILKTGNQIVADARIVEGSIFVNESLLTGEADEIEKNVDNKLLSGSFVVSGEAKVILEKVGKDSYISKLTEQAKLVDHGEDSEMLRALNKLLKWVSFIILPIAVILFTQNYFVNHNTLQTSVVAMVAAVIGMIPEGLYLLTTIALTLSSVKLARNQVLLHNMKSIESLARVDVLCVDKTGTITEPRMSVEQVFVSPSSNISEAKFMSLLSDYISANTDDNDTMKAIREFMLAKGDLQNQMTGVKKIIPFSSKVKYSAVCFENESYLLGAPEIVLGKTYEKISSEINHLLEEGFRVLVLAGTKEKIYDQLNLGAYALGYVVLANPIRENAKSTFNYFAEQGVNIKVISGDNPQTVSAVAKRAGITGAERFIDANLLKTKEDLDQAVESYTVFGRVTPDQKRRLVQALKRKDHTVAMTGDGVNDILAMKSADCSIAMASGSDAATQVAQVVLLDSDFGHMTQVVTEGRRVVNNVQRSAILFLVKNLFSIILAIISAIFVFTYPLQASQLSLISLFTIGIPGFLLSLEENDKRIEKDFIKNVILKALPASLTEITAVLGVVIAGAAFKLTASEISTSAVILLAVVGFMILTKISAPLNRFKMGIIIFNIVGIIISGFMFNSLFSISKISLDSFVLVALLSLFSESLFRNFDSLLKKFFK</sequence>
<gene>
    <name evidence="7" type="ORF">JCM5805K_0663</name>
</gene>
<dbReference type="SFLD" id="SFLDG00002">
    <property type="entry name" value="C1.7:_P-type_atpase_like"/>
    <property type="match status" value="1"/>
</dbReference>
<dbReference type="Gene3D" id="3.40.50.1000">
    <property type="entry name" value="HAD superfamily/HAD-like"/>
    <property type="match status" value="1"/>
</dbReference>
<evidence type="ECO:0000256" key="3">
    <source>
        <dbReference type="ARBA" id="ARBA00022967"/>
    </source>
</evidence>
<dbReference type="CDD" id="cd02609">
    <property type="entry name" value="P-type_ATPase"/>
    <property type="match status" value="1"/>
</dbReference>
<evidence type="ECO:0000256" key="5">
    <source>
        <dbReference type="ARBA" id="ARBA00023136"/>
    </source>
</evidence>
<dbReference type="InterPro" id="IPR001757">
    <property type="entry name" value="P_typ_ATPase"/>
</dbReference>
<dbReference type="Gene3D" id="1.20.1110.10">
    <property type="entry name" value="Calcium-transporting ATPase, transmembrane domain"/>
    <property type="match status" value="1"/>
</dbReference>
<dbReference type="SUPFAM" id="SSF81665">
    <property type="entry name" value="Calcium ATPase, transmembrane domain M"/>
    <property type="match status" value="1"/>
</dbReference>
<dbReference type="GO" id="GO:0005524">
    <property type="term" value="F:ATP binding"/>
    <property type="evidence" value="ECO:0007669"/>
    <property type="project" value="InterPro"/>
</dbReference>
<dbReference type="PATRIC" id="fig|1360.96.peg.1152"/>
<name>A0A0B8QIJ1_LACLL</name>
<dbReference type="GO" id="GO:0016020">
    <property type="term" value="C:membrane"/>
    <property type="evidence" value="ECO:0007669"/>
    <property type="project" value="UniProtKB-SubCell"/>
</dbReference>